<dbReference type="GO" id="GO:0016620">
    <property type="term" value="F:oxidoreductase activity, acting on the aldehyde or oxo group of donors, NAD or NADP as acceptor"/>
    <property type="evidence" value="ECO:0007669"/>
    <property type="project" value="InterPro"/>
</dbReference>
<dbReference type="InterPro" id="IPR015590">
    <property type="entry name" value="Aldehyde_DH_dom"/>
</dbReference>
<evidence type="ECO:0000256" key="5">
    <source>
        <dbReference type="ARBA" id="ARBA00023002"/>
    </source>
</evidence>
<dbReference type="InterPro" id="IPR016163">
    <property type="entry name" value="Ald_DH_C"/>
</dbReference>
<name>A0A6N8S999_9HYPH</name>
<evidence type="ECO:0000256" key="3">
    <source>
        <dbReference type="ARBA" id="ARBA00022857"/>
    </source>
</evidence>
<evidence type="ECO:0000256" key="1">
    <source>
        <dbReference type="ARBA" id="ARBA00009986"/>
    </source>
</evidence>
<dbReference type="PANTHER" id="PTHR11699">
    <property type="entry name" value="ALDEHYDE DEHYDROGENASE-RELATED"/>
    <property type="match status" value="1"/>
</dbReference>
<gene>
    <name evidence="10" type="ORF">GR138_10120</name>
</gene>
<protein>
    <submittedName>
        <fullName evidence="10">Aldehyde dehydrogenase family protein</fullName>
    </submittedName>
</protein>
<evidence type="ECO:0000256" key="6">
    <source>
        <dbReference type="ARBA" id="ARBA00023097"/>
    </source>
</evidence>
<keyword evidence="4" id="KW-0630">Potassium</keyword>
<evidence type="ECO:0000256" key="7">
    <source>
        <dbReference type="PROSITE-ProRule" id="PRU10007"/>
    </source>
</evidence>
<dbReference type="Pfam" id="PF00171">
    <property type="entry name" value="Aldedh"/>
    <property type="match status" value="1"/>
</dbReference>
<dbReference type="InterPro" id="IPR016162">
    <property type="entry name" value="Ald_DH_N"/>
</dbReference>
<evidence type="ECO:0000313" key="11">
    <source>
        <dbReference type="Proteomes" id="UP000435802"/>
    </source>
</evidence>
<keyword evidence="2" id="KW-0479">Metal-binding</keyword>
<feature type="domain" description="Aldehyde dehydrogenase" evidence="9">
    <location>
        <begin position="34"/>
        <end position="497"/>
    </location>
</feature>
<keyword evidence="11" id="KW-1185">Reference proteome</keyword>
<dbReference type="FunFam" id="3.40.605.10:FF:000007">
    <property type="entry name" value="NAD/NADP-dependent betaine aldehyde dehydrogenase"/>
    <property type="match status" value="1"/>
</dbReference>
<accession>A0A6N8S999</accession>
<dbReference type="RefSeq" id="WP_160858929.1">
    <property type="nucleotide sequence ID" value="NZ_WUMK01000003.1"/>
</dbReference>
<reference evidence="10 11" key="1">
    <citation type="submission" date="2019-12" db="EMBL/GenBank/DDBJ databases">
        <title>Shinella kummerowiae sp. nov., a symbiotic bacterium isolated from root nodules of the herbal legume Kummerowia stipulacea.</title>
        <authorList>
            <person name="Gao J."/>
        </authorList>
    </citation>
    <scope>NUCLEOTIDE SEQUENCE [LARGE SCALE GENOMIC DNA]</scope>
    <source>
        <strain evidence="10 11">CCBAU 25048</strain>
    </source>
</reference>
<feature type="active site" evidence="7">
    <location>
        <position position="274"/>
    </location>
</feature>
<dbReference type="Gene3D" id="3.40.605.10">
    <property type="entry name" value="Aldehyde Dehydrogenase, Chain A, domain 1"/>
    <property type="match status" value="1"/>
</dbReference>
<evidence type="ECO:0000256" key="8">
    <source>
        <dbReference type="RuleBase" id="RU003345"/>
    </source>
</evidence>
<organism evidence="10 11">
    <name type="scientific">Shinella kummerowiae</name>
    <dbReference type="NCBI Taxonomy" id="417745"/>
    <lineage>
        <taxon>Bacteria</taxon>
        <taxon>Pseudomonadati</taxon>
        <taxon>Pseudomonadota</taxon>
        <taxon>Alphaproteobacteria</taxon>
        <taxon>Hyphomicrobiales</taxon>
        <taxon>Rhizobiaceae</taxon>
        <taxon>Shinella</taxon>
    </lineage>
</organism>
<dbReference type="EMBL" id="WUMK01000003">
    <property type="protein sequence ID" value="MXN45549.1"/>
    <property type="molecule type" value="Genomic_DNA"/>
</dbReference>
<dbReference type="PROSITE" id="PS00687">
    <property type="entry name" value="ALDEHYDE_DEHYDR_GLU"/>
    <property type="match status" value="1"/>
</dbReference>
<comment type="caution">
    <text evidence="10">The sequence shown here is derived from an EMBL/GenBank/DDBJ whole genome shotgun (WGS) entry which is preliminary data.</text>
</comment>
<keyword evidence="5 8" id="KW-0560">Oxidoreductase</keyword>
<dbReference type="InterPro" id="IPR029510">
    <property type="entry name" value="Ald_DH_CS_GLU"/>
</dbReference>
<dbReference type="Proteomes" id="UP000435802">
    <property type="component" value="Unassembled WGS sequence"/>
</dbReference>
<keyword evidence="6" id="KW-0558">Oxidation</keyword>
<evidence type="ECO:0000256" key="4">
    <source>
        <dbReference type="ARBA" id="ARBA00022958"/>
    </source>
</evidence>
<comment type="similarity">
    <text evidence="1 8">Belongs to the aldehyde dehydrogenase family.</text>
</comment>
<proteinExistence type="inferred from homology"/>
<dbReference type="FunFam" id="3.40.309.10:FF:000012">
    <property type="entry name" value="Betaine aldehyde dehydrogenase"/>
    <property type="match status" value="1"/>
</dbReference>
<evidence type="ECO:0000313" key="10">
    <source>
        <dbReference type="EMBL" id="MXN45549.1"/>
    </source>
</evidence>
<dbReference type="SUPFAM" id="SSF53720">
    <property type="entry name" value="ALDH-like"/>
    <property type="match status" value="1"/>
</dbReference>
<dbReference type="AlphaFoldDB" id="A0A6N8S999"/>
<evidence type="ECO:0000256" key="2">
    <source>
        <dbReference type="ARBA" id="ARBA00022723"/>
    </source>
</evidence>
<dbReference type="OrthoDB" id="8175464at2"/>
<evidence type="ECO:0000259" key="9">
    <source>
        <dbReference type="Pfam" id="PF00171"/>
    </source>
</evidence>
<dbReference type="Gene3D" id="3.40.309.10">
    <property type="entry name" value="Aldehyde Dehydrogenase, Chain A, domain 2"/>
    <property type="match status" value="1"/>
</dbReference>
<dbReference type="InterPro" id="IPR016161">
    <property type="entry name" value="Ald_DH/histidinol_DH"/>
</dbReference>
<dbReference type="GO" id="GO:0046872">
    <property type="term" value="F:metal ion binding"/>
    <property type="evidence" value="ECO:0007669"/>
    <property type="project" value="UniProtKB-KW"/>
</dbReference>
<keyword evidence="3" id="KW-0521">NADP</keyword>
<sequence length="502" mass="53928">MDSTVRNYLDQYGVSDATRRFLDKSQKMFIGGAWVESSNGATFDIFEPSTGGLITHGPSGTTDDLDRAVAAARQQFDGGEWRRLKPLERERMLHRLADLIETHADELAEIEAIDMGKSVTFAREIDIQGTIDTFRYFAGWPTKLHGRTVEPSIPGNYLAYTRKEPLGVVAAIVPWNFPLQTMAWKVAAALAVGCTVVVKPAELTSLSTLRFAELVQEAGIPDGVVNIVTGKGSVIGAAMSTHPGINKVTFTGSTPVGQEVGRAAVGNLKHVTLELGGKSPVLVLDDADLASAARAVANGVFFNSGQVCDAGTRVYIQRSVHDAFLDELIAVTRTLQMAPGLDRDCYIGPMVSAQQKKAVAGYIELGLREGAKLVHGGGSPEGPGHFIEPAIFAHCKPDMRIVREEIFGPVLVTSPFDTLEEAVSLANDTPFGLATAIYSNDLARVHTLIPQLHAGSVYVNAHSTIDPSMPFGGFKDSGLGKDLGPEQLDYLMETKAVWITLP</sequence>